<evidence type="ECO:0000256" key="1">
    <source>
        <dbReference type="ARBA" id="ARBA00002123"/>
    </source>
</evidence>
<dbReference type="InterPro" id="IPR007863">
    <property type="entry name" value="Peptidase_M16_C"/>
</dbReference>
<sequence length="510" mass="54713">MLSQSVRRLRRELPEAVANAQRAISTSAPLEQAAPALATAAKKTGGFFSSFFGASSPALPPLDEPLPGVPEPPPFNATAAPPGTKITTLDNGMRIASEDIPGAANSVGVYIASGSVYEDSYNSGVSHLLERMVFKSTINRTHFRLVRELEAIGGNIVAGAHREVFVLAGDSVKTYLPEVVEILADSVRNPRFAPWEVAEQLEKVREDVHVANQRPEHLLLEALHQAGYQGSLGRPLLAPESGISRLTPDVLHRFVESHWVAPNLVLSAAGADHDELLAVAEPLFGDMARVSAQTPPPSKYVGGDWRRAIDSPLTHVALAFEFEGGWRNVKGATALSVLQVLLGGGGSFSAGGPGKGMYSRLYTGVLSQYSWVTSATAFSHVYNDTGMFGIHISGDSYRAGDLVNIATDALLAIPAGKFTQTELDRAKRATISSILMNLESRTVVNEDIGKQILTYGKRLPAPDFLKEIEALTMKDIQNLATKMLKTPPTVAAWGDVVHVPRLDQVASRFG</sequence>
<dbReference type="PROSITE" id="PS00143">
    <property type="entry name" value="INSULINASE"/>
    <property type="match status" value="1"/>
</dbReference>
<dbReference type="PANTHER" id="PTHR11851">
    <property type="entry name" value="METALLOPROTEASE"/>
    <property type="match status" value="1"/>
</dbReference>
<evidence type="ECO:0000256" key="5">
    <source>
        <dbReference type="RuleBase" id="RU004447"/>
    </source>
</evidence>
<evidence type="ECO:0000259" key="7">
    <source>
        <dbReference type="Pfam" id="PF05193"/>
    </source>
</evidence>
<keyword evidence="9" id="KW-1185">Reference proteome</keyword>
<protein>
    <recommendedName>
        <fullName evidence="3">Alpha-MPP</fullName>
    </recommendedName>
    <alternativeName>
        <fullName evidence="4">Inactive zinc metalloprotease alpha</fullName>
    </alternativeName>
</protein>
<evidence type="ECO:0000259" key="6">
    <source>
        <dbReference type="Pfam" id="PF00675"/>
    </source>
</evidence>
<comment type="similarity">
    <text evidence="2 5">Belongs to the peptidase M16 family.</text>
</comment>
<dbReference type="PANTHER" id="PTHR11851:SF49">
    <property type="entry name" value="MITOCHONDRIAL-PROCESSING PEPTIDASE SUBUNIT ALPHA"/>
    <property type="match status" value="1"/>
</dbReference>
<dbReference type="InterPro" id="IPR011249">
    <property type="entry name" value="Metalloenz_LuxS/M16"/>
</dbReference>
<dbReference type="GO" id="GO:0005739">
    <property type="term" value="C:mitochondrion"/>
    <property type="evidence" value="ECO:0000318"/>
    <property type="project" value="GO_Central"/>
</dbReference>
<evidence type="ECO:0000313" key="8">
    <source>
        <dbReference type="EMBL" id="GAQ89643.1"/>
    </source>
</evidence>
<evidence type="ECO:0000256" key="3">
    <source>
        <dbReference type="ARBA" id="ARBA00030006"/>
    </source>
</evidence>
<feature type="domain" description="Peptidase M16 C-terminal" evidence="7">
    <location>
        <begin position="246"/>
        <end position="429"/>
    </location>
</feature>
<proteinExistence type="inferred from homology"/>
<dbReference type="OrthoDB" id="10251424at2759"/>
<dbReference type="AlphaFoldDB" id="A0A1Y1IG70"/>
<dbReference type="InterPro" id="IPR001431">
    <property type="entry name" value="Pept_M16_Zn_BS"/>
</dbReference>
<feature type="domain" description="Peptidase M16 N-terminal" evidence="6">
    <location>
        <begin position="94"/>
        <end position="240"/>
    </location>
</feature>
<comment type="function">
    <text evidence="1">Substrate recognition and binding subunit of the essential mitochondrial processing protease (MPP), which cleaves the mitochondrial sequence off newly imported precursors proteins.</text>
</comment>
<evidence type="ECO:0000256" key="4">
    <source>
        <dbReference type="ARBA" id="ARBA00032315"/>
    </source>
</evidence>
<dbReference type="Proteomes" id="UP000054558">
    <property type="component" value="Unassembled WGS sequence"/>
</dbReference>
<dbReference type="InterPro" id="IPR050361">
    <property type="entry name" value="MPP/UQCRC_Complex"/>
</dbReference>
<gene>
    <name evidence="8" type="ORF">KFL_005460030</name>
</gene>
<dbReference type="EMBL" id="DF237495">
    <property type="protein sequence ID" value="GAQ89643.1"/>
    <property type="molecule type" value="Genomic_DNA"/>
</dbReference>
<dbReference type="InterPro" id="IPR011765">
    <property type="entry name" value="Pept_M16_N"/>
</dbReference>
<dbReference type="Gene3D" id="3.30.830.10">
    <property type="entry name" value="Metalloenzyme, LuxS/M16 peptidase-like"/>
    <property type="match status" value="2"/>
</dbReference>
<evidence type="ECO:0000313" key="9">
    <source>
        <dbReference type="Proteomes" id="UP000054558"/>
    </source>
</evidence>
<dbReference type="FunFam" id="3.30.830.10:FF:000008">
    <property type="entry name" value="Mitochondrial-processing peptidase subunit beta"/>
    <property type="match status" value="1"/>
</dbReference>
<dbReference type="GO" id="GO:0004222">
    <property type="term" value="F:metalloendopeptidase activity"/>
    <property type="evidence" value="ECO:0007669"/>
    <property type="project" value="InterPro"/>
</dbReference>
<evidence type="ECO:0000256" key="2">
    <source>
        <dbReference type="ARBA" id="ARBA00007261"/>
    </source>
</evidence>
<name>A0A1Y1IG70_KLENI</name>
<dbReference type="SUPFAM" id="SSF63411">
    <property type="entry name" value="LuxS/MPP-like metallohydrolase"/>
    <property type="match status" value="2"/>
</dbReference>
<organism evidence="8 9">
    <name type="scientific">Klebsormidium nitens</name>
    <name type="common">Green alga</name>
    <name type="synonym">Ulothrix nitens</name>
    <dbReference type="NCBI Taxonomy" id="105231"/>
    <lineage>
        <taxon>Eukaryota</taxon>
        <taxon>Viridiplantae</taxon>
        <taxon>Streptophyta</taxon>
        <taxon>Klebsormidiophyceae</taxon>
        <taxon>Klebsormidiales</taxon>
        <taxon>Klebsormidiaceae</taxon>
        <taxon>Klebsormidium</taxon>
    </lineage>
</organism>
<dbReference type="STRING" id="105231.A0A1Y1IG70"/>
<reference evidence="8 9" key="1">
    <citation type="journal article" date="2014" name="Nat. Commun.">
        <title>Klebsormidium flaccidum genome reveals primary factors for plant terrestrial adaptation.</title>
        <authorList>
            <person name="Hori K."/>
            <person name="Maruyama F."/>
            <person name="Fujisawa T."/>
            <person name="Togashi T."/>
            <person name="Yamamoto N."/>
            <person name="Seo M."/>
            <person name="Sato S."/>
            <person name="Yamada T."/>
            <person name="Mori H."/>
            <person name="Tajima N."/>
            <person name="Moriyama T."/>
            <person name="Ikeuchi M."/>
            <person name="Watanabe M."/>
            <person name="Wada H."/>
            <person name="Kobayashi K."/>
            <person name="Saito M."/>
            <person name="Masuda T."/>
            <person name="Sasaki-Sekimoto Y."/>
            <person name="Mashiguchi K."/>
            <person name="Awai K."/>
            <person name="Shimojima M."/>
            <person name="Masuda S."/>
            <person name="Iwai M."/>
            <person name="Nobusawa T."/>
            <person name="Narise T."/>
            <person name="Kondo S."/>
            <person name="Saito H."/>
            <person name="Sato R."/>
            <person name="Murakawa M."/>
            <person name="Ihara Y."/>
            <person name="Oshima-Yamada Y."/>
            <person name="Ohtaka K."/>
            <person name="Satoh M."/>
            <person name="Sonobe K."/>
            <person name="Ishii M."/>
            <person name="Ohtani R."/>
            <person name="Kanamori-Sato M."/>
            <person name="Honoki R."/>
            <person name="Miyazaki D."/>
            <person name="Mochizuki H."/>
            <person name="Umetsu J."/>
            <person name="Higashi K."/>
            <person name="Shibata D."/>
            <person name="Kamiya Y."/>
            <person name="Sato N."/>
            <person name="Nakamura Y."/>
            <person name="Tabata S."/>
            <person name="Ida S."/>
            <person name="Kurokawa K."/>
            <person name="Ohta H."/>
        </authorList>
    </citation>
    <scope>NUCLEOTIDE SEQUENCE [LARGE SCALE GENOMIC DNA]</scope>
    <source>
        <strain evidence="8 9">NIES-2285</strain>
    </source>
</reference>
<dbReference type="GO" id="GO:0046872">
    <property type="term" value="F:metal ion binding"/>
    <property type="evidence" value="ECO:0007669"/>
    <property type="project" value="InterPro"/>
</dbReference>
<dbReference type="Pfam" id="PF05193">
    <property type="entry name" value="Peptidase_M16_C"/>
    <property type="match status" value="1"/>
</dbReference>
<dbReference type="Pfam" id="PF00675">
    <property type="entry name" value="Peptidase_M16"/>
    <property type="match status" value="1"/>
</dbReference>
<dbReference type="OMA" id="LKYHHSP"/>
<accession>A0A1Y1IG70</accession>
<dbReference type="FunFam" id="3.30.830.10:FF:000039">
    <property type="entry name" value="Ubiquinol-cytochrome c reductase core subunit 2"/>
    <property type="match status" value="1"/>
</dbReference>
<dbReference type="GO" id="GO:0006508">
    <property type="term" value="P:proteolysis"/>
    <property type="evidence" value="ECO:0007669"/>
    <property type="project" value="InterPro"/>
</dbReference>